<evidence type="ECO:0000313" key="3">
    <source>
        <dbReference type="EMBL" id="XBH04515.1"/>
    </source>
</evidence>
<reference evidence="3" key="1">
    <citation type="submission" date="2024-05" db="EMBL/GenBank/DDBJ databases">
        <title>Planctomycetes of the genus Singulisphaera possess chitinolytic capabilities.</title>
        <authorList>
            <person name="Ivanova A."/>
        </authorList>
    </citation>
    <scope>NUCLEOTIDE SEQUENCE</scope>
    <source>
        <strain evidence="3">Ch08T</strain>
    </source>
</reference>
<dbReference type="GO" id="GO:0016757">
    <property type="term" value="F:glycosyltransferase activity"/>
    <property type="evidence" value="ECO:0007669"/>
    <property type="project" value="UniProtKB-KW"/>
</dbReference>
<name>A0AAU7CH79_9BACT</name>
<evidence type="ECO:0000256" key="1">
    <source>
        <dbReference type="SAM" id="Phobius"/>
    </source>
</evidence>
<evidence type="ECO:0000259" key="2">
    <source>
        <dbReference type="Pfam" id="PF00535"/>
    </source>
</evidence>
<dbReference type="SUPFAM" id="SSF53448">
    <property type="entry name" value="Nucleotide-diphospho-sugar transferases"/>
    <property type="match status" value="1"/>
</dbReference>
<dbReference type="EMBL" id="CP155447">
    <property type="protein sequence ID" value="XBH04515.1"/>
    <property type="molecule type" value="Genomic_DNA"/>
</dbReference>
<gene>
    <name evidence="3" type="ORF">V5E97_00430</name>
</gene>
<organism evidence="3">
    <name type="scientific">Singulisphaera sp. Ch08</name>
    <dbReference type="NCBI Taxonomy" id="3120278"/>
    <lineage>
        <taxon>Bacteria</taxon>
        <taxon>Pseudomonadati</taxon>
        <taxon>Planctomycetota</taxon>
        <taxon>Planctomycetia</taxon>
        <taxon>Isosphaerales</taxon>
        <taxon>Isosphaeraceae</taxon>
        <taxon>Singulisphaera</taxon>
    </lineage>
</organism>
<dbReference type="Pfam" id="PF00535">
    <property type="entry name" value="Glycos_transf_2"/>
    <property type="match status" value="1"/>
</dbReference>
<dbReference type="AlphaFoldDB" id="A0AAU7CH79"/>
<dbReference type="InterPro" id="IPR001173">
    <property type="entry name" value="Glyco_trans_2-like"/>
</dbReference>
<dbReference type="PANTHER" id="PTHR43646">
    <property type="entry name" value="GLYCOSYLTRANSFERASE"/>
    <property type="match status" value="1"/>
</dbReference>
<accession>A0AAU7CH79</accession>
<dbReference type="PANTHER" id="PTHR43646:SF3">
    <property type="entry name" value="SLR1566 PROTEIN"/>
    <property type="match status" value="1"/>
</dbReference>
<feature type="transmembrane region" description="Helical" evidence="1">
    <location>
        <begin position="343"/>
        <end position="361"/>
    </location>
</feature>
<keyword evidence="3" id="KW-0328">Glycosyltransferase</keyword>
<sequence>MLILLFLCVVAGLLSLVVAIQFSATLRRITWNPPRDDGSTHEAKVSVVIPARDEEQDIAQALQSVLNQVGVDLEVVVINDHSSDRTGAIVDSLAATDSRLKILHNPALPPGWLGKCNAMQQAAALTSGDYLLFTDADVIHDPSSMVTALAEMGRSRLDFFSLFPRVDCLSVWENVLAPVFVGGMVQYATTGIEAGDSRDAVAAGAFMMVRSTAFRAVGGFEPIRSEMFDDVSLARLLKASGYRIGFRAAPQLLQVRLFKGNRHAFWGMTKNILEVLGGRLWLAPFVMLLPVFVFWTPLLAFAVGLIQGNRLLVAVAAFTYLIQYSLLWLGWRLFSFHPIKVLLFPLVAVVVASCLIRALYYQTFKGAVRWRGRTVRVRGLPPTQVEIISKSTLEES</sequence>
<dbReference type="Gene3D" id="3.90.550.10">
    <property type="entry name" value="Spore Coat Polysaccharide Biosynthesis Protein SpsA, Chain A"/>
    <property type="match status" value="1"/>
</dbReference>
<feature type="transmembrane region" description="Helical" evidence="1">
    <location>
        <begin position="311"/>
        <end position="331"/>
    </location>
</feature>
<dbReference type="CDD" id="cd00761">
    <property type="entry name" value="Glyco_tranf_GTA_type"/>
    <property type="match status" value="1"/>
</dbReference>
<keyword evidence="3" id="KW-0808">Transferase</keyword>
<feature type="domain" description="Glycosyltransferase 2-like" evidence="2">
    <location>
        <begin position="46"/>
        <end position="215"/>
    </location>
</feature>
<keyword evidence="1" id="KW-0812">Transmembrane</keyword>
<dbReference type="EC" id="2.4.-.-" evidence="3"/>
<proteinExistence type="predicted"/>
<keyword evidence="1" id="KW-1133">Transmembrane helix</keyword>
<keyword evidence="1" id="KW-0472">Membrane</keyword>
<dbReference type="RefSeq" id="WP_406697280.1">
    <property type="nucleotide sequence ID" value="NZ_CP155447.1"/>
</dbReference>
<dbReference type="InterPro" id="IPR029044">
    <property type="entry name" value="Nucleotide-diphossugar_trans"/>
</dbReference>
<feature type="transmembrane region" description="Helical" evidence="1">
    <location>
        <begin position="280"/>
        <end position="304"/>
    </location>
</feature>
<protein>
    <submittedName>
        <fullName evidence="3">Glycosyltransferase family A protein</fullName>
        <ecNumber evidence="3">2.4.-.-</ecNumber>
    </submittedName>
</protein>